<gene>
    <name evidence="2" type="ORF">SAMN06265367_103390</name>
</gene>
<dbReference type="EMBL" id="FXUA01000003">
    <property type="protein sequence ID" value="SMP21952.1"/>
    <property type="molecule type" value="Genomic_DNA"/>
</dbReference>
<comment type="caution">
    <text evidence="2">The sequence shown here is derived from an EMBL/GenBank/DDBJ whole genome shotgun (WGS) entry which is preliminary data.</text>
</comment>
<dbReference type="Proteomes" id="UP001157915">
    <property type="component" value="Unassembled WGS sequence"/>
</dbReference>
<name>A0ABY1NYT6_9BACT</name>
<sequence length="62" mass="7195">MALRVPKLLVLWVIFSYTTLFQEGKIIKTKKSRPIEIGIFHCGVWGLLSNLYSWLIIANQVF</sequence>
<accession>A0ABY1NYT6</accession>
<reference evidence="2 3" key="1">
    <citation type="submission" date="2017-05" db="EMBL/GenBank/DDBJ databases">
        <authorList>
            <person name="Varghese N."/>
            <person name="Submissions S."/>
        </authorList>
    </citation>
    <scope>NUCLEOTIDE SEQUENCE [LARGE SCALE GENOMIC DNA]</scope>
    <source>
        <strain evidence="2 3">DSM 15360</strain>
    </source>
</reference>
<feature type="transmembrane region" description="Helical" evidence="1">
    <location>
        <begin position="37"/>
        <end position="57"/>
    </location>
</feature>
<keyword evidence="1" id="KW-0472">Membrane</keyword>
<proteinExistence type="predicted"/>
<organism evidence="2 3">
    <name type="scientific">Algoriphagus winogradskyi</name>
    <dbReference type="NCBI Taxonomy" id="237017"/>
    <lineage>
        <taxon>Bacteria</taxon>
        <taxon>Pseudomonadati</taxon>
        <taxon>Bacteroidota</taxon>
        <taxon>Cytophagia</taxon>
        <taxon>Cytophagales</taxon>
        <taxon>Cyclobacteriaceae</taxon>
        <taxon>Algoriphagus</taxon>
    </lineage>
</organism>
<keyword evidence="3" id="KW-1185">Reference proteome</keyword>
<evidence type="ECO:0000313" key="2">
    <source>
        <dbReference type="EMBL" id="SMP21952.1"/>
    </source>
</evidence>
<evidence type="ECO:0000313" key="3">
    <source>
        <dbReference type="Proteomes" id="UP001157915"/>
    </source>
</evidence>
<protein>
    <submittedName>
        <fullName evidence="2">Uncharacterized protein</fullName>
    </submittedName>
</protein>
<keyword evidence="1" id="KW-1133">Transmembrane helix</keyword>
<evidence type="ECO:0000256" key="1">
    <source>
        <dbReference type="SAM" id="Phobius"/>
    </source>
</evidence>
<keyword evidence="1" id="KW-0812">Transmembrane</keyword>